<gene>
    <name evidence="3" type="ORF">SDC9_22493</name>
</gene>
<keyword evidence="1" id="KW-0812">Transmembrane</keyword>
<dbReference type="InterPro" id="IPR002509">
    <property type="entry name" value="NODB_dom"/>
</dbReference>
<keyword evidence="1" id="KW-1133">Transmembrane helix</keyword>
<dbReference type="GO" id="GO:0005975">
    <property type="term" value="P:carbohydrate metabolic process"/>
    <property type="evidence" value="ECO:0007669"/>
    <property type="project" value="InterPro"/>
</dbReference>
<proteinExistence type="predicted"/>
<keyword evidence="1" id="KW-0472">Membrane</keyword>
<dbReference type="SUPFAM" id="SSF88713">
    <property type="entry name" value="Glycoside hydrolase/deacetylase"/>
    <property type="match status" value="1"/>
</dbReference>
<sequence>MRMIWLLTAATVACLLFLAGGYFNKIKKRIALLGAVICILVGGGFLLLAVLPGNSFYGKVLYRGTTKEKLVALTFDDGPYPPYTEQILAVLKEKKVPATFFLVGENAKAHPDLVREEEAQGHLLGTHTYDHKDLLRLGGPDIRSELSAGVKIVEDITGKRPIFVRPPHGFKDFAVLEQVEALNLKAVNWSVLPKDWTKPGVDVIVHRVVDGVKPGSIVLLHDGDSPARKASRQQTVDALPTIIDQLREKGYIFVTVDKL</sequence>
<dbReference type="PROSITE" id="PS51677">
    <property type="entry name" value="NODB"/>
    <property type="match status" value="1"/>
</dbReference>
<feature type="domain" description="NodB homology" evidence="2">
    <location>
        <begin position="69"/>
        <end position="254"/>
    </location>
</feature>
<dbReference type="AlphaFoldDB" id="A0A644UCJ7"/>
<reference evidence="3" key="1">
    <citation type="submission" date="2019-08" db="EMBL/GenBank/DDBJ databases">
        <authorList>
            <person name="Kucharzyk K."/>
            <person name="Murdoch R.W."/>
            <person name="Higgins S."/>
            <person name="Loffler F."/>
        </authorList>
    </citation>
    <scope>NUCLEOTIDE SEQUENCE</scope>
</reference>
<dbReference type="InterPro" id="IPR050248">
    <property type="entry name" value="Polysacc_deacetylase_ArnD"/>
</dbReference>
<dbReference type="Pfam" id="PF01522">
    <property type="entry name" value="Polysacc_deac_1"/>
    <property type="match status" value="1"/>
</dbReference>
<dbReference type="InterPro" id="IPR011330">
    <property type="entry name" value="Glyco_hydro/deAcase_b/a-brl"/>
</dbReference>
<evidence type="ECO:0000256" key="1">
    <source>
        <dbReference type="SAM" id="Phobius"/>
    </source>
</evidence>
<dbReference type="Gene3D" id="3.20.20.370">
    <property type="entry name" value="Glycoside hydrolase/deacetylase"/>
    <property type="match status" value="1"/>
</dbReference>
<dbReference type="EMBL" id="VSSQ01000099">
    <property type="protein sequence ID" value="MPL76647.1"/>
    <property type="molecule type" value="Genomic_DNA"/>
</dbReference>
<organism evidence="3">
    <name type="scientific">bioreactor metagenome</name>
    <dbReference type="NCBI Taxonomy" id="1076179"/>
    <lineage>
        <taxon>unclassified sequences</taxon>
        <taxon>metagenomes</taxon>
        <taxon>ecological metagenomes</taxon>
    </lineage>
</organism>
<protein>
    <recommendedName>
        <fullName evidence="2">NodB homology domain-containing protein</fullName>
    </recommendedName>
</protein>
<dbReference type="GO" id="GO:0016810">
    <property type="term" value="F:hydrolase activity, acting on carbon-nitrogen (but not peptide) bonds"/>
    <property type="evidence" value="ECO:0007669"/>
    <property type="project" value="InterPro"/>
</dbReference>
<dbReference type="CDD" id="cd10917">
    <property type="entry name" value="CE4_NodB_like_6s_7s"/>
    <property type="match status" value="1"/>
</dbReference>
<dbReference type="PANTHER" id="PTHR10587">
    <property type="entry name" value="GLYCOSYL TRANSFERASE-RELATED"/>
    <property type="match status" value="1"/>
</dbReference>
<name>A0A644UCJ7_9ZZZZ</name>
<comment type="caution">
    <text evidence="3">The sequence shown here is derived from an EMBL/GenBank/DDBJ whole genome shotgun (WGS) entry which is preliminary data.</text>
</comment>
<feature type="transmembrane region" description="Helical" evidence="1">
    <location>
        <begin position="31"/>
        <end position="51"/>
    </location>
</feature>
<evidence type="ECO:0000313" key="3">
    <source>
        <dbReference type="EMBL" id="MPL76647.1"/>
    </source>
</evidence>
<accession>A0A644UCJ7</accession>
<evidence type="ECO:0000259" key="2">
    <source>
        <dbReference type="PROSITE" id="PS51677"/>
    </source>
</evidence>